<proteinExistence type="predicted"/>
<dbReference type="GO" id="GO:0003700">
    <property type="term" value="F:DNA-binding transcription factor activity"/>
    <property type="evidence" value="ECO:0007669"/>
    <property type="project" value="InterPro"/>
</dbReference>
<dbReference type="SMART" id="SM00345">
    <property type="entry name" value="HTH_GNTR"/>
    <property type="match status" value="1"/>
</dbReference>
<dbReference type="PROSITE" id="PS50949">
    <property type="entry name" value="HTH_GNTR"/>
    <property type="match status" value="1"/>
</dbReference>
<evidence type="ECO:0000256" key="3">
    <source>
        <dbReference type="ARBA" id="ARBA00023163"/>
    </source>
</evidence>
<dbReference type="SUPFAM" id="SSF46785">
    <property type="entry name" value="Winged helix' DNA-binding domain"/>
    <property type="match status" value="1"/>
</dbReference>
<dbReference type="Pfam" id="PF00392">
    <property type="entry name" value="GntR"/>
    <property type="match status" value="1"/>
</dbReference>
<dbReference type="InterPro" id="IPR008920">
    <property type="entry name" value="TF_FadR/GntR_C"/>
</dbReference>
<organism evidence="5 6">
    <name type="scientific">Ancylobacter mangrovi</name>
    <dbReference type="NCBI Taxonomy" id="2972472"/>
    <lineage>
        <taxon>Bacteria</taxon>
        <taxon>Pseudomonadati</taxon>
        <taxon>Pseudomonadota</taxon>
        <taxon>Alphaproteobacteria</taxon>
        <taxon>Hyphomicrobiales</taxon>
        <taxon>Xanthobacteraceae</taxon>
        <taxon>Ancylobacter</taxon>
    </lineage>
</organism>
<evidence type="ECO:0000313" key="5">
    <source>
        <dbReference type="EMBL" id="MCS0496510.1"/>
    </source>
</evidence>
<reference evidence="5" key="1">
    <citation type="submission" date="2022-08" db="EMBL/GenBank/DDBJ databases">
        <authorList>
            <person name="Li F."/>
        </authorList>
    </citation>
    <scope>NUCLEOTIDE SEQUENCE</scope>
    <source>
        <strain evidence="5">MQZ15Z-1</strain>
    </source>
</reference>
<dbReference type="EMBL" id="JANTHZ010000007">
    <property type="protein sequence ID" value="MCS0496510.1"/>
    <property type="molecule type" value="Genomic_DNA"/>
</dbReference>
<dbReference type="SUPFAM" id="SSF48008">
    <property type="entry name" value="GntR ligand-binding domain-like"/>
    <property type="match status" value="1"/>
</dbReference>
<evidence type="ECO:0000256" key="1">
    <source>
        <dbReference type="ARBA" id="ARBA00023015"/>
    </source>
</evidence>
<evidence type="ECO:0000259" key="4">
    <source>
        <dbReference type="PROSITE" id="PS50949"/>
    </source>
</evidence>
<dbReference type="InterPro" id="IPR036390">
    <property type="entry name" value="WH_DNA-bd_sf"/>
</dbReference>
<dbReference type="Gene3D" id="1.10.10.10">
    <property type="entry name" value="Winged helix-like DNA-binding domain superfamily/Winged helix DNA-binding domain"/>
    <property type="match status" value="1"/>
</dbReference>
<protein>
    <submittedName>
        <fullName evidence="5">GntR family transcriptional regulator</fullName>
    </submittedName>
</protein>
<dbReference type="AlphaFoldDB" id="A0A9X2PEM7"/>
<dbReference type="InterPro" id="IPR036388">
    <property type="entry name" value="WH-like_DNA-bd_sf"/>
</dbReference>
<name>A0A9X2PEM7_9HYPH</name>
<sequence length="249" mass="27939">MAKRRKDEIASVLQGAALPENAADTLTNTLRQAIKRDVLTAALEPGARLSVRALAERYGVGATPVREALWCLVGEGLVVAEAQHGFQVSGVDSSRLVHLLLLRRRVEPWLLAAAMRNGGPEWLRRVERAFTDFQPFDAQVGDLRPQNIEWERLHREFHLSLVEGSGMPAMVDLARRWYDEIDRYRRINARSLSVDATGKPDHEAMFELVTKGDQARAVATLTRHIDDTAERHMVTLDDADVRLTDLTSD</sequence>
<dbReference type="InterPro" id="IPR000524">
    <property type="entry name" value="Tscrpt_reg_HTH_GntR"/>
</dbReference>
<comment type="caution">
    <text evidence="5">The sequence shown here is derived from an EMBL/GenBank/DDBJ whole genome shotgun (WGS) entry which is preliminary data.</text>
</comment>
<keyword evidence="1" id="KW-0805">Transcription regulation</keyword>
<evidence type="ECO:0000256" key="2">
    <source>
        <dbReference type="ARBA" id="ARBA00023125"/>
    </source>
</evidence>
<dbReference type="Proteomes" id="UP001151088">
    <property type="component" value="Unassembled WGS sequence"/>
</dbReference>
<dbReference type="RefSeq" id="WP_258733674.1">
    <property type="nucleotide sequence ID" value="NZ_JANTHZ010000007.1"/>
</dbReference>
<dbReference type="PANTHER" id="PTHR43537">
    <property type="entry name" value="TRANSCRIPTIONAL REGULATOR, GNTR FAMILY"/>
    <property type="match status" value="1"/>
</dbReference>
<dbReference type="PANTHER" id="PTHR43537:SF20">
    <property type="entry name" value="HTH-TYPE TRANSCRIPTIONAL REPRESSOR GLAR"/>
    <property type="match status" value="1"/>
</dbReference>
<keyword evidence="2" id="KW-0238">DNA-binding</keyword>
<dbReference type="Pfam" id="PF07729">
    <property type="entry name" value="FCD"/>
    <property type="match status" value="1"/>
</dbReference>
<gene>
    <name evidence="5" type="ORF">NVS89_15515</name>
</gene>
<dbReference type="Gene3D" id="1.20.120.530">
    <property type="entry name" value="GntR ligand-binding domain-like"/>
    <property type="match status" value="1"/>
</dbReference>
<dbReference type="GO" id="GO:0003677">
    <property type="term" value="F:DNA binding"/>
    <property type="evidence" value="ECO:0007669"/>
    <property type="project" value="UniProtKB-KW"/>
</dbReference>
<keyword evidence="6" id="KW-1185">Reference proteome</keyword>
<evidence type="ECO:0000313" key="6">
    <source>
        <dbReference type="Proteomes" id="UP001151088"/>
    </source>
</evidence>
<dbReference type="InterPro" id="IPR011711">
    <property type="entry name" value="GntR_C"/>
</dbReference>
<accession>A0A9X2PEM7</accession>
<keyword evidence="3" id="KW-0804">Transcription</keyword>
<dbReference type="SMART" id="SM00895">
    <property type="entry name" value="FCD"/>
    <property type="match status" value="1"/>
</dbReference>
<feature type="domain" description="HTH gntR-type" evidence="4">
    <location>
        <begin position="24"/>
        <end position="91"/>
    </location>
</feature>